<organism evidence="1 2">
    <name type="scientific">Bacillus cereus TIAC219</name>
    <dbReference type="NCBI Taxonomy" id="718222"/>
    <lineage>
        <taxon>Bacteria</taxon>
        <taxon>Bacillati</taxon>
        <taxon>Bacillota</taxon>
        <taxon>Bacilli</taxon>
        <taxon>Bacillales</taxon>
        <taxon>Bacillaceae</taxon>
        <taxon>Bacillus</taxon>
        <taxon>Bacillus cereus group</taxon>
    </lineage>
</organism>
<dbReference type="Proteomes" id="UP000014060">
    <property type="component" value="Unassembled WGS sequence"/>
</dbReference>
<proteinExistence type="predicted"/>
<reference evidence="1 2" key="1">
    <citation type="submission" date="2013-01" db="EMBL/GenBank/DDBJ databases">
        <title>The Genome Sequence of Bacillus cereus TIAC219.</title>
        <authorList>
            <consortium name="The Broad Institute Genome Sequencing Platform"/>
            <consortium name="The Broad Institute Genome Sequencing Center for Infectious Disease"/>
            <person name="Feldgarden M."/>
            <person name="Van der Auwera G.A."/>
            <person name="Mahillon J."/>
            <person name="Duprez V."/>
            <person name="Timmery S."/>
            <person name="Mattelet C."/>
            <person name="Dierick K."/>
            <person name="Sun M."/>
            <person name="Yu Z."/>
            <person name="Zhu L."/>
            <person name="Hu X."/>
            <person name="Shank E.B."/>
            <person name="Swiecicka I."/>
            <person name="Hansen B.M."/>
            <person name="Andrup L."/>
            <person name="Walker B."/>
            <person name="Young S.K."/>
            <person name="Zeng Q."/>
            <person name="Gargeya S."/>
            <person name="Fitzgerald M."/>
            <person name="Haas B."/>
            <person name="Abouelleil A."/>
            <person name="Alvarado L."/>
            <person name="Arachchi H.M."/>
            <person name="Berlin A.M."/>
            <person name="Chapman S.B."/>
            <person name="Dewar J."/>
            <person name="Goldberg J."/>
            <person name="Griggs A."/>
            <person name="Gujja S."/>
            <person name="Hansen M."/>
            <person name="Howarth C."/>
            <person name="Imamovic A."/>
            <person name="Larimer J."/>
            <person name="McCowan C."/>
            <person name="Murphy C."/>
            <person name="Neiman D."/>
            <person name="Pearson M."/>
            <person name="Priest M."/>
            <person name="Roberts A."/>
            <person name="Saif S."/>
            <person name="Shea T."/>
            <person name="Sisk P."/>
            <person name="Sykes S."/>
            <person name="Wortman J."/>
            <person name="Nusbaum C."/>
            <person name="Birren B."/>
        </authorList>
    </citation>
    <scope>NUCLEOTIDE SEQUENCE [LARGE SCALE GENOMIC DNA]</scope>
    <source>
        <strain evidence="1 2">TIAC219</strain>
    </source>
</reference>
<accession>A0ABC9SNX5</accession>
<gene>
    <name evidence="1" type="ORF">IAY_06841</name>
</gene>
<evidence type="ECO:0000313" key="1">
    <source>
        <dbReference type="EMBL" id="EOQ53573.1"/>
    </source>
</evidence>
<dbReference type="AlphaFoldDB" id="A0ABC9SNX5"/>
<protein>
    <submittedName>
        <fullName evidence="1">Uncharacterized protein</fullName>
    </submittedName>
</protein>
<name>A0ABC9SNX5_BACCE</name>
<dbReference type="EMBL" id="AHCJ01000123">
    <property type="protein sequence ID" value="EOQ53573.1"/>
    <property type="molecule type" value="Genomic_DNA"/>
</dbReference>
<evidence type="ECO:0000313" key="2">
    <source>
        <dbReference type="Proteomes" id="UP000014060"/>
    </source>
</evidence>
<comment type="caution">
    <text evidence="1">The sequence shown here is derived from an EMBL/GenBank/DDBJ whole genome shotgun (WGS) entry which is preliminary data.</text>
</comment>
<sequence>MGQRFVLIHERSIKELIRAADSPSSWQFLKTNRFGDANRRGSPSRIEGLGSSIDGVKGKSSPCGVWGKAPGILSRHGVIWRSQQGLAEPTPNVIWYSGLYQNFGFALSICYDSFKSSPLTEDNCEGKT</sequence>